<feature type="region of interest" description="Disordered" evidence="1">
    <location>
        <begin position="1"/>
        <end position="20"/>
    </location>
</feature>
<gene>
    <name evidence="2" type="ordered locus">BPSL1630</name>
</gene>
<evidence type="ECO:0000313" key="3">
    <source>
        <dbReference type="Proteomes" id="UP000000605"/>
    </source>
</evidence>
<proteinExistence type="predicted"/>
<name>Q63UH2_BURPS</name>
<organism evidence="2 3">
    <name type="scientific">Burkholderia pseudomallei (strain K96243)</name>
    <dbReference type="NCBI Taxonomy" id="272560"/>
    <lineage>
        <taxon>Bacteria</taxon>
        <taxon>Pseudomonadati</taxon>
        <taxon>Pseudomonadota</taxon>
        <taxon>Betaproteobacteria</taxon>
        <taxon>Burkholderiales</taxon>
        <taxon>Burkholderiaceae</taxon>
        <taxon>Burkholderia</taxon>
        <taxon>pseudomallei group</taxon>
    </lineage>
</organism>
<reference evidence="2 3" key="1">
    <citation type="journal article" date="2004" name="Proc. Natl. Acad. Sci. U.S.A.">
        <title>Genomic plasticity of the causative agent of melioidosis, Burkholderia pseudomallei.</title>
        <authorList>
            <person name="Holden M.T.G."/>
            <person name="Titball R.W."/>
            <person name="Peacock S.J."/>
            <person name="Cerdeno-Tarraga A.M."/>
            <person name="Atkins T."/>
            <person name="Crossman L.C."/>
            <person name="Pitt T."/>
            <person name="Churcher C."/>
            <person name="Mungall K."/>
            <person name="Bentley S.D."/>
            <person name="Sebaihia M."/>
            <person name="Thomson N.R."/>
            <person name="Bason N."/>
            <person name="Beacham I.R."/>
            <person name="Brooks K."/>
            <person name="Brown K.A."/>
            <person name="Brown N.F."/>
            <person name="Challis G.L."/>
            <person name="Cherevach I."/>
            <person name="Chillingworth T."/>
            <person name="Cronin A."/>
            <person name="Crosset B."/>
            <person name="Davis P."/>
            <person name="DeShazer D."/>
            <person name="Feltwell T."/>
            <person name="Fraser A."/>
            <person name="Hance Z."/>
            <person name="Hauser H."/>
            <person name="Holroyd S."/>
            <person name="Jagels K."/>
            <person name="Keith K.E."/>
            <person name="Maddison M."/>
            <person name="Moule S."/>
            <person name="Price C."/>
            <person name="Quail M.A."/>
            <person name="Rabbinowitsch E."/>
            <person name="Rutherford K."/>
            <person name="Sanders M."/>
            <person name="Simmonds M."/>
            <person name="Songsivilai S."/>
            <person name="Stevens K."/>
            <person name="Tumapa S."/>
            <person name="Vesaratchavest M."/>
            <person name="Whitehead S."/>
            <person name="Yeats C."/>
            <person name="Barrell B.G."/>
            <person name="Oyston P.C.F."/>
            <person name="Parkhill J."/>
        </authorList>
    </citation>
    <scope>NUCLEOTIDE SEQUENCE [LARGE SCALE GENOMIC DNA]</scope>
    <source>
        <strain evidence="2 3">K96243</strain>
    </source>
</reference>
<dbReference type="EMBL" id="BX571965">
    <property type="protein sequence ID" value="CAH35629.1"/>
    <property type="molecule type" value="Genomic_DNA"/>
</dbReference>
<dbReference type="AlphaFoldDB" id="Q63UH2"/>
<evidence type="ECO:0000256" key="1">
    <source>
        <dbReference type="SAM" id="MobiDB-lite"/>
    </source>
</evidence>
<sequence length="83" mass="9107">MVGCAAMPQDIPEERPSLMEGRMPKPYLAMQMDAGCGDTPHANARAVCIEPAGSSFRSIEMYPEGAARYLDDQNRWFGADVAR</sequence>
<protein>
    <submittedName>
        <fullName evidence="2">Uncharacterized protein</fullName>
    </submittedName>
</protein>
<accession>Q63UH2</accession>
<dbReference type="KEGG" id="bps:BPSL1630"/>
<keyword evidence="3" id="KW-1185">Reference proteome</keyword>
<evidence type="ECO:0000313" key="2">
    <source>
        <dbReference type="EMBL" id="CAH35629.1"/>
    </source>
</evidence>
<dbReference type="Proteomes" id="UP000000605">
    <property type="component" value="Chromosome 1"/>
</dbReference>